<evidence type="ECO:0000313" key="1">
    <source>
        <dbReference type="EMBL" id="NGW66374.1"/>
    </source>
</evidence>
<dbReference type="EMBL" id="JAALTR010000075">
    <property type="protein sequence ID" value="NGW66374.1"/>
    <property type="molecule type" value="Genomic_DNA"/>
</dbReference>
<gene>
    <name evidence="1" type="ORF">G6Y24_02530</name>
</gene>
<reference evidence="1 2" key="1">
    <citation type="submission" date="2020-02" db="EMBL/GenBank/DDBJ databases">
        <title>Detection of Heterogeneous Vancomycin Intermediate Resistance in Methicillin Resistant Staphylococcus aureus Isolates from Latin-America.</title>
        <authorList>
            <person name="Castro-Cardozo B."/>
            <person name="Berrio M."/>
            <person name="Vargas M.L."/>
            <person name="Carvajal L.P."/>
            <person name="Millan L.V."/>
            <person name="Rios R."/>
            <person name="Hernandez A."/>
            <person name="Rincon S.L."/>
            <person name="Cubides P."/>
            <person name="Forero E."/>
            <person name="Dinh A."/>
            <person name="Seas C."/>
            <person name="Munita J.M."/>
            <person name="Arias C.A."/>
            <person name="Reyes J."/>
            <person name="Diaz L."/>
        </authorList>
    </citation>
    <scope>NUCLEOTIDE SEQUENCE [LARGE SCALE GENOMIC DNA]</scope>
    <source>
        <strain evidence="1 2">UG255</strain>
    </source>
</reference>
<comment type="caution">
    <text evidence="1">The sequence shown here is derived from an EMBL/GenBank/DDBJ whole genome shotgun (WGS) entry which is preliminary data.</text>
</comment>
<evidence type="ECO:0000313" key="2">
    <source>
        <dbReference type="Proteomes" id="UP000473113"/>
    </source>
</evidence>
<feature type="non-terminal residue" evidence="1">
    <location>
        <position position="32"/>
    </location>
</feature>
<dbReference type="SUPFAM" id="SSF51735">
    <property type="entry name" value="NAD(P)-binding Rossmann-fold domains"/>
    <property type="match status" value="1"/>
</dbReference>
<name>A0A6M1XKW9_STAAU</name>
<accession>A0A6M1XKW9</accession>
<dbReference type="InterPro" id="IPR036291">
    <property type="entry name" value="NAD(P)-bd_dom_sf"/>
</dbReference>
<dbReference type="AlphaFoldDB" id="A0A6M1XKW9"/>
<protein>
    <submittedName>
        <fullName evidence="1">NAD(P)-dependent oxidoreductase</fullName>
    </submittedName>
</protein>
<dbReference type="Gene3D" id="3.40.50.720">
    <property type="entry name" value="NAD(P)-binding Rossmann-like Domain"/>
    <property type="match status" value="1"/>
</dbReference>
<proteinExistence type="predicted"/>
<sequence length="32" mass="3355">MKIALIGATGHAGSFILDEALSRDLDVTAIVR</sequence>
<organism evidence="1 2">
    <name type="scientific">Staphylococcus aureus</name>
    <dbReference type="NCBI Taxonomy" id="1280"/>
    <lineage>
        <taxon>Bacteria</taxon>
        <taxon>Bacillati</taxon>
        <taxon>Bacillota</taxon>
        <taxon>Bacilli</taxon>
        <taxon>Bacillales</taxon>
        <taxon>Staphylococcaceae</taxon>
        <taxon>Staphylococcus</taxon>
    </lineage>
</organism>
<dbReference type="Proteomes" id="UP000473113">
    <property type="component" value="Unassembled WGS sequence"/>
</dbReference>